<evidence type="ECO:0000259" key="4">
    <source>
        <dbReference type="PROSITE" id="PS51118"/>
    </source>
</evidence>
<accession>A0ABP8ZDC0</accession>
<reference evidence="6" key="1">
    <citation type="journal article" date="2019" name="Int. J. Syst. Evol. Microbiol.">
        <title>The Global Catalogue of Microorganisms (GCM) 10K type strain sequencing project: providing services to taxonomists for standard genome sequencing and annotation.</title>
        <authorList>
            <consortium name="The Broad Institute Genomics Platform"/>
            <consortium name="The Broad Institute Genome Sequencing Center for Infectious Disease"/>
            <person name="Wu L."/>
            <person name="Ma J."/>
        </authorList>
    </citation>
    <scope>NUCLEOTIDE SEQUENCE [LARGE SCALE GENOMIC DNA]</scope>
    <source>
        <strain evidence="6">JCM 18532</strain>
    </source>
</reference>
<keyword evidence="1" id="KW-0805">Transcription regulation</keyword>
<sequence>MSSDARVCSVARTLELVGAKWTLLAVRELLLGNHRFDDIARFTGAPRDILTTRLRTLETEGLLTRVRYQERPPRFEYHLTELGLSLAPIVATMREFGDRHLAGEAGPPMVFHHTCGDEFHGVLACQACGQPVTAGEVVRAES</sequence>
<evidence type="ECO:0000256" key="3">
    <source>
        <dbReference type="ARBA" id="ARBA00023163"/>
    </source>
</evidence>
<feature type="domain" description="HTH hxlR-type" evidence="4">
    <location>
        <begin position="8"/>
        <end position="105"/>
    </location>
</feature>
<comment type="caution">
    <text evidence="5">The sequence shown here is derived from an EMBL/GenBank/DDBJ whole genome shotgun (WGS) entry which is preliminary data.</text>
</comment>
<keyword evidence="6" id="KW-1185">Reference proteome</keyword>
<name>A0ABP8ZDC0_9ACTN</name>
<dbReference type="InterPro" id="IPR036390">
    <property type="entry name" value="WH_DNA-bd_sf"/>
</dbReference>
<dbReference type="EMBL" id="BAABKN010000028">
    <property type="protein sequence ID" value="GAA4753339.1"/>
    <property type="molecule type" value="Genomic_DNA"/>
</dbReference>
<dbReference type="Gene3D" id="1.10.10.10">
    <property type="entry name" value="Winged helix-like DNA-binding domain superfamily/Winged helix DNA-binding domain"/>
    <property type="match status" value="1"/>
</dbReference>
<protein>
    <submittedName>
        <fullName evidence="5">Helix-turn-helix domain-containing protein</fullName>
    </submittedName>
</protein>
<evidence type="ECO:0000256" key="2">
    <source>
        <dbReference type="ARBA" id="ARBA00023125"/>
    </source>
</evidence>
<keyword evidence="2" id="KW-0238">DNA-binding</keyword>
<dbReference type="Pfam" id="PF01638">
    <property type="entry name" value="HxlR"/>
    <property type="match status" value="1"/>
</dbReference>
<dbReference type="SUPFAM" id="SSF46785">
    <property type="entry name" value="Winged helix' DNA-binding domain"/>
    <property type="match status" value="1"/>
</dbReference>
<proteinExistence type="predicted"/>
<evidence type="ECO:0000313" key="5">
    <source>
        <dbReference type="EMBL" id="GAA4753339.1"/>
    </source>
</evidence>
<dbReference type="PROSITE" id="PS51118">
    <property type="entry name" value="HTH_HXLR"/>
    <property type="match status" value="1"/>
</dbReference>
<dbReference type="RefSeq" id="WP_345529125.1">
    <property type="nucleotide sequence ID" value="NZ_BAABKN010000028.1"/>
</dbReference>
<dbReference type="Proteomes" id="UP001499882">
    <property type="component" value="Unassembled WGS sequence"/>
</dbReference>
<organism evidence="5 6">
    <name type="scientific">Nocardioides endophyticus</name>
    <dbReference type="NCBI Taxonomy" id="1353775"/>
    <lineage>
        <taxon>Bacteria</taxon>
        <taxon>Bacillati</taxon>
        <taxon>Actinomycetota</taxon>
        <taxon>Actinomycetes</taxon>
        <taxon>Propionibacteriales</taxon>
        <taxon>Nocardioidaceae</taxon>
        <taxon>Nocardioides</taxon>
    </lineage>
</organism>
<dbReference type="PANTHER" id="PTHR33204">
    <property type="entry name" value="TRANSCRIPTIONAL REGULATOR, MARR FAMILY"/>
    <property type="match status" value="1"/>
</dbReference>
<dbReference type="InterPro" id="IPR036388">
    <property type="entry name" value="WH-like_DNA-bd_sf"/>
</dbReference>
<dbReference type="PANTHER" id="PTHR33204:SF18">
    <property type="entry name" value="TRANSCRIPTIONAL REGULATORY PROTEIN"/>
    <property type="match status" value="1"/>
</dbReference>
<keyword evidence="3" id="KW-0804">Transcription</keyword>
<dbReference type="InterPro" id="IPR002577">
    <property type="entry name" value="HTH_HxlR"/>
</dbReference>
<evidence type="ECO:0000313" key="6">
    <source>
        <dbReference type="Proteomes" id="UP001499882"/>
    </source>
</evidence>
<evidence type="ECO:0000256" key="1">
    <source>
        <dbReference type="ARBA" id="ARBA00023015"/>
    </source>
</evidence>
<gene>
    <name evidence="5" type="ORF">GCM10023350_43260</name>
</gene>